<reference evidence="1 3" key="1">
    <citation type="submission" date="2014-01" db="EMBL/GenBank/DDBJ databases">
        <title>Full genme sequencing of cellulolytic bacterium Gynuella sunshinyii YC6258T gen. nov., sp. nov.</title>
        <authorList>
            <person name="Khan H."/>
            <person name="Chung E.J."/>
            <person name="Chung Y.R."/>
        </authorList>
    </citation>
    <scope>NUCLEOTIDE SEQUENCE [LARGE SCALE GENOMIC DNA]</scope>
    <source>
        <strain evidence="1 3">YC6258</strain>
    </source>
</reference>
<dbReference type="STRING" id="1445510.YC6258_00186"/>
<dbReference type="Proteomes" id="UP000032266">
    <property type="component" value="Chromosome"/>
</dbReference>
<dbReference type="HOGENOM" id="CLU_3099380_0_0_6"/>
<sequence length="51" mass="5912">MIPPCPNHLSQADVRYPYQTWYLAYDQCLIMTDTIPGMLAPYHSMAHNVSR</sequence>
<dbReference type="AlphaFoldDB" id="A0A0C5VFV2"/>
<organism evidence="1 3">
    <name type="scientific">Gynuella sunshinyii YC6258</name>
    <dbReference type="NCBI Taxonomy" id="1445510"/>
    <lineage>
        <taxon>Bacteria</taxon>
        <taxon>Pseudomonadati</taxon>
        <taxon>Pseudomonadota</taxon>
        <taxon>Gammaproteobacteria</taxon>
        <taxon>Oceanospirillales</taxon>
        <taxon>Saccharospirillaceae</taxon>
        <taxon>Gynuella</taxon>
    </lineage>
</organism>
<evidence type="ECO:0000313" key="2">
    <source>
        <dbReference type="EMBL" id="AJQ95815.1"/>
    </source>
</evidence>
<gene>
    <name evidence="1" type="ORF">YC6258_00186</name>
    <name evidence="2" type="ORF">YC6258_03779</name>
</gene>
<dbReference type="KEGG" id="gsn:YC6258_03779"/>
<evidence type="ECO:0000313" key="3">
    <source>
        <dbReference type="Proteomes" id="UP000032266"/>
    </source>
</evidence>
<dbReference type="KEGG" id="gsn:YC6258_00186"/>
<evidence type="ECO:0000313" key="1">
    <source>
        <dbReference type="EMBL" id="AJQ92238.1"/>
    </source>
</evidence>
<name>A0A0C5VFV2_9GAMM</name>
<dbReference type="EMBL" id="CP007142">
    <property type="protein sequence ID" value="AJQ95815.1"/>
    <property type="molecule type" value="Genomic_DNA"/>
</dbReference>
<proteinExistence type="predicted"/>
<keyword evidence="3" id="KW-1185">Reference proteome</keyword>
<protein>
    <submittedName>
        <fullName evidence="1">Uncharacterized protein</fullName>
    </submittedName>
</protein>
<accession>A0A0C5VFV2</accession>
<dbReference type="EMBL" id="CP007142">
    <property type="protein sequence ID" value="AJQ92238.1"/>
    <property type="molecule type" value="Genomic_DNA"/>
</dbReference>